<organism evidence="2">
    <name type="scientific">Oikopleura dioica</name>
    <name type="common">Tunicate</name>
    <dbReference type="NCBI Taxonomy" id="34765"/>
    <lineage>
        <taxon>Eukaryota</taxon>
        <taxon>Metazoa</taxon>
        <taxon>Chordata</taxon>
        <taxon>Tunicata</taxon>
        <taxon>Appendicularia</taxon>
        <taxon>Copelata</taxon>
        <taxon>Oikopleuridae</taxon>
        <taxon>Oikopleura</taxon>
    </lineage>
</organism>
<evidence type="ECO:0000313" key="2">
    <source>
        <dbReference type="EMBL" id="CBY08347.1"/>
    </source>
</evidence>
<reference evidence="2" key="1">
    <citation type="journal article" date="2010" name="Science">
        <title>Plasticity of animal genome architecture unmasked by rapid evolution of a pelagic tunicate.</title>
        <authorList>
            <person name="Denoeud F."/>
            <person name="Henriet S."/>
            <person name="Mungpakdee S."/>
            <person name="Aury J.M."/>
            <person name="Da Silva C."/>
            <person name="Brinkmann H."/>
            <person name="Mikhaleva J."/>
            <person name="Olsen L.C."/>
            <person name="Jubin C."/>
            <person name="Canestro C."/>
            <person name="Bouquet J.M."/>
            <person name="Danks G."/>
            <person name="Poulain J."/>
            <person name="Campsteijn C."/>
            <person name="Adamski M."/>
            <person name="Cross I."/>
            <person name="Yadetie F."/>
            <person name="Muffato M."/>
            <person name="Louis A."/>
            <person name="Butcher S."/>
            <person name="Tsagkogeorga G."/>
            <person name="Konrad A."/>
            <person name="Singh S."/>
            <person name="Jensen M.F."/>
            <person name="Cong E.H."/>
            <person name="Eikeseth-Otteraa H."/>
            <person name="Noel B."/>
            <person name="Anthouard V."/>
            <person name="Porcel B.M."/>
            <person name="Kachouri-Lafond R."/>
            <person name="Nishino A."/>
            <person name="Ugolini M."/>
            <person name="Chourrout P."/>
            <person name="Nishida H."/>
            <person name="Aasland R."/>
            <person name="Huzurbazar S."/>
            <person name="Westhof E."/>
            <person name="Delsuc F."/>
            <person name="Lehrach H."/>
            <person name="Reinhardt R."/>
            <person name="Weissenbach J."/>
            <person name="Roy S.W."/>
            <person name="Artiguenave F."/>
            <person name="Postlethwait J.H."/>
            <person name="Manak J.R."/>
            <person name="Thompson E.M."/>
            <person name="Jaillon O."/>
            <person name="Du Pasquier L."/>
            <person name="Boudinot P."/>
            <person name="Liberles D.A."/>
            <person name="Volff J.N."/>
            <person name="Philippe H."/>
            <person name="Lenhard B."/>
            <person name="Roest Crollius H."/>
            <person name="Wincker P."/>
            <person name="Chourrout D."/>
        </authorList>
    </citation>
    <scope>NUCLEOTIDE SEQUENCE [LARGE SCALE GENOMIC DNA]</scope>
</reference>
<dbReference type="InParanoid" id="E4X9Z8"/>
<feature type="region of interest" description="Disordered" evidence="1">
    <location>
        <begin position="1"/>
        <end position="30"/>
    </location>
</feature>
<feature type="region of interest" description="Disordered" evidence="1">
    <location>
        <begin position="94"/>
        <end position="118"/>
    </location>
</feature>
<gene>
    <name evidence="2" type="ORF">GSOID_T00004912001</name>
</gene>
<keyword evidence="3" id="KW-1185">Reference proteome</keyword>
<dbReference type="EMBL" id="FN653031">
    <property type="protein sequence ID" value="CBY08347.1"/>
    <property type="molecule type" value="Genomic_DNA"/>
</dbReference>
<evidence type="ECO:0000256" key="1">
    <source>
        <dbReference type="SAM" id="MobiDB-lite"/>
    </source>
</evidence>
<feature type="compositionally biased region" description="Polar residues" evidence="1">
    <location>
        <begin position="289"/>
        <end position="307"/>
    </location>
</feature>
<accession>E4X9Z8</accession>
<feature type="region of interest" description="Disordered" evidence="1">
    <location>
        <begin position="267"/>
        <end position="325"/>
    </location>
</feature>
<dbReference type="Proteomes" id="UP000001307">
    <property type="component" value="Unassembled WGS sequence"/>
</dbReference>
<proteinExistence type="predicted"/>
<feature type="compositionally biased region" description="Polar residues" evidence="1">
    <location>
        <begin position="1"/>
        <end position="12"/>
    </location>
</feature>
<dbReference type="AlphaFoldDB" id="E4X9Z8"/>
<evidence type="ECO:0000313" key="3">
    <source>
        <dbReference type="Proteomes" id="UP000001307"/>
    </source>
</evidence>
<sequence length="367" mass="41209">MSRSRALLNSLTRRARRHRPPPLLDNSRGHADASVNLVQSSKNNDTAIVGSCNEFSFVAFSSVQDYRKYEDGHLSPAKLPSAILHTPSLYRKLPISPTDKSKRCDSESDGSLFDDSVNHKDANETSSFYFPDAQSISSIDSISADLFRPKSASLREKLPSLTGPIRLRKRRTQKTRRTVKREPKETLDSRLHRNVFTYQHHHQHSHHHTMALPIFPLGMNWPFLHLNDPLIMATLQQQSLNLSMHKPLKTAPSGKWNAMHGKIAHFIQADKNKTRPKSKAKQNGEEKLSSQGNPGTSKPRRPSTSTAKWHPALPRRSEATPSAFASTTSNLEKAFLETQVQDLRNRSLDLLQTVASLRQTLGAPSTL</sequence>
<protein>
    <submittedName>
        <fullName evidence="2">Uncharacterized protein</fullName>
    </submittedName>
</protein>
<name>E4X9Z8_OIKDI</name>